<name>A0A382EA90_9ZZZZ</name>
<dbReference type="Gene3D" id="3.40.50.1110">
    <property type="entry name" value="SGNH hydrolase"/>
    <property type="match status" value="1"/>
</dbReference>
<dbReference type="Pfam" id="PF13472">
    <property type="entry name" value="Lipase_GDSL_2"/>
    <property type="match status" value="1"/>
</dbReference>
<evidence type="ECO:0000259" key="1">
    <source>
        <dbReference type="Pfam" id="PF13472"/>
    </source>
</evidence>
<dbReference type="CDD" id="cd00229">
    <property type="entry name" value="SGNH_hydrolase"/>
    <property type="match status" value="1"/>
</dbReference>
<proteinExistence type="predicted"/>
<dbReference type="InterPro" id="IPR013830">
    <property type="entry name" value="SGNH_hydro"/>
</dbReference>
<dbReference type="InterPro" id="IPR051532">
    <property type="entry name" value="Ester_Hydrolysis_Enzymes"/>
</dbReference>
<dbReference type="InterPro" id="IPR036514">
    <property type="entry name" value="SGNH_hydro_sf"/>
</dbReference>
<reference evidence="2" key="1">
    <citation type="submission" date="2018-05" db="EMBL/GenBank/DDBJ databases">
        <authorList>
            <person name="Lanie J.A."/>
            <person name="Ng W.-L."/>
            <person name="Kazmierczak K.M."/>
            <person name="Andrzejewski T.M."/>
            <person name="Davidsen T.M."/>
            <person name="Wayne K.J."/>
            <person name="Tettelin H."/>
            <person name="Glass J.I."/>
            <person name="Rusch D."/>
            <person name="Podicherti R."/>
            <person name="Tsui H.-C.T."/>
            <person name="Winkler M.E."/>
        </authorList>
    </citation>
    <scope>NUCLEOTIDE SEQUENCE</scope>
</reference>
<gene>
    <name evidence="2" type="ORF">METZ01_LOCUS199747</name>
</gene>
<dbReference type="SUPFAM" id="SSF52266">
    <property type="entry name" value="SGNH hydrolase"/>
    <property type="match status" value="1"/>
</dbReference>
<organism evidence="2">
    <name type="scientific">marine metagenome</name>
    <dbReference type="NCBI Taxonomy" id="408172"/>
    <lineage>
        <taxon>unclassified sequences</taxon>
        <taxon>metagenomes</taxon>
        <taxon>ecological metagenomes</taxon>
    </lineage>
</organism>
<evidence type="ECO:0000313" key="2">
    <source>
        <dbReference type="EMBL" id="SVB46893.1"/>
    </source>
</evidence>
<dbReference type="GO" id="GO:0004622">
    <property type="term" value="F:phosphatidylcholine lysophospholipase activity"/>
    <property type="evidence" value="ECO:0007669"/>
    <property type="project" value="TreeGrafter"/>
</dbReference>
<accession>A0A382EA90</accession>
<sequence length="349" mass="38306">MKPSAFVAAFLFPFCVIAAEQNRNIIARGSYANSQLQFEKNKTGRVAFMGGSITQMNGYRPMVADWLQKRYPKTKFEFVNAGISSTCSTTGAFRLKSEVLAKGRTDLFFIEFAVNDDQDAGHAARECIRGMEGIIRQARKAQPNMDIVVTHFVNPGMLDQLQAGKMPLPMAAHEKVLKAYNVSTIFLAREVADQIDAGKLTWKVFGGTHPKPAGNAIAAGMIAQLLGTAWSKPPVKDTSPHALPRKPVDGGSYFNGHFLLPEASASTAWTWHVPDWKQIPGGFRSNPFGGMKLLTVTQAGKETALRFKGRALGAYVLAGPDAGVMEVSIDGEEWKRVDLYHHYSRGLHY</sequence>
<dbReference type="PANTHER" id="PTHR30383:SF28">
    <property type="entry name" value="LIPASE_ACYLHYDROLASE"/>
    <property type="match status" value="1"/>
</dbReference>
<dbReference type="PANTHER" id="PTHR30383">
    <property type="entry name" value="THIOESTERASE 1/PROTEASE 1/LYSOPHOSPHOLIPASE L1"/>
    <property type="match status" value="1"/>
</dbReference>
<dbReference type="EMBL" id="UINC01043197">
    <property type="protein sequence ID" value="SVB46893.1"/>
    <property type="molecule type" value="Genomic_DNA"/>
</dbReference>
<protein>
    <recommendedName>
        <fullName evidence="1">SGNH hydrolase-type esterase domain-containing protein</fullName>
    </recommendedName>
</protein>
<dbReference type="AlphaFoldDB" id="A0A382EA90"/>
<feature type="domain" description="SGNH hydrolase-type esterase" evidence="1">
    <location>
        <begin position="48"/>
        <end position="217"/>
    </location>
</feature>
<feature type="non-terminal residue" evidence="2">
    <location>
        <position position="349"/>
    </location>
</feature>